<dbReference type="GeneID" id="97241304"/>
<gene>
    <name evidence="7" type="ORF">AUP44_27445</name>
</gene>
<dbReference type="GO" id="GO:0005829">
    <property type="term" value="C:cytosol"/>
    <property type="evidence" value="ECO:0007669"/>
    <property type="project" value="TreeGrafter"/>
</dbReference>
<dbReference type="InterPro" id="IPR006139">
    <property type="entry name" value="D-isomer_2_OHA_DH_cat_dom"/>
</dbReference>
<evidence type="ECO:0000259" key="5">
    <source>
        <dbReference type="Pfam" id="PF00389"/>
    </source>
</evidence>
<dbReference type="Proteomes" id="UP000075787">
    <property type="component" value="Unassembled WGS sequence"/>
</dbReference>
<sequence length="330" mass="35298">MSVPADRPVLVVTRHLPDAVEERAARDYRVIRLAEDRPIPAAELAALAADNAARGILLTPTERMDRAAIEGLPACVEAIATFSVGYDHIDLAAAKARGLQVFNTPDVVAEATADIAMLVMLGAARRAYEGQRMLRTGGWSGWSPTFMLGTDLRGRRLGLVGFGRIGQATARRAKAFGMTIHYHQRRRLDEAALGADLADAVYHDSLDDLVAVADVLSLHCPATPETIGMINAERIARLPAGAILVNTARGPLVDDAAAIAALTSGRLQAAGLDVFTGEPQFDPRWAELDNAYLLPHMGTSTVETRAAMGFRALDNLDAFFAGATPRDRLA</sequence>
<comment type="caution">
    <text evidence="7">The sequence shown here is derived from an EMBL/GenBank/DDBJ whole genome shotgun (WGS) entry which is preliminary data.</text>
</comment>
<name>A0A162L1W1_9PROT</name>
<evidence type="ECO:0000256" key="4">
    <source>
        <dbReference type="RuleBase" id="RU003719"/>
    </source>
</evidence>
<dbReference type="InterPro" id="IPR050223">
    <property type="entry name" value="D-isomer_2-hydroxyacid_DH"/>
</dbReference>
<dbReference type="RefSeq" id="WP_062763864.1">
    <property type="nucleotide sequence ID" value="NZ_CP121045.1"/>
</dbReference>
<dbReference type="SUPFAM" id="SSF52283">
    <property type="entry name" value="Formate/glycerate dehydrogenase catalytic domain-like"/>
    <property type="match status" value="1"/>
</dbReference>
<dbReference type="CDD" id="cd05301">
    <property type="entry name" value="GDH"/>
    <property type="match status" value="1"/>
</dbReference>
<reference evidence="7 8" key="1">
    <citation type="submission" date="2015-12" db="EMBL/GenBank/DDBJ databases">
        <title>Genome sequence of Tistrella mobilis MCCC 1A02139.</title>
        <authorList>
            <person name="Lu L."/>
            <person name="Lai Q."/>
            <person name="Shao Z."/>
            <person name="Qian P."/>
        </authorList>
    </citation>
    <scope>NUCLEOTIDE SEQUENCE [LARGE SCALE GENOMIC DNA]</scope>
    <source>
        <strain evidence="7 8">MCCC 1A02139</strain>
    </source>
</reference>
<evidence type="ECO:0000313" key="8">
    <source>
        <dbReference type="Proteomes" id="UP000075787"/>
    </source>
</evidence>
<proteinExistence type="inferred from homology"/>
<feature type="domain" description="D-isomer specific 2-hydroxyacid dehydrogenase NAD-binding" evidence="6">
    <location>
        <begin position="119"/>
        <end position="298"/>
    </location>
</feature>
<dbReference type="AlphaFoldDB" id="A0A162L1W1"/>
<dbReference type="GO" id="GO:0016618">
    <property type="term" value="F:hydroxypyruvate reductase [NAD(P)H] activity"/>
    <property type="evidence" value="ECO:0007669"/>
    <property type="project" value="TreeGrafter"/>
</dbReference>
<evidence type="ECO:0000256" key="1">
    <source>
        <dbReference type="ARBA" id="ARBA00005854"/>
    </source>
</evidence>
<dbReference type="FunFam" id="3.40.50.720:FF:000203">
    <property type="entry name" value="D-3-phosphoglycerate dehydrogenase (SerA)"/>
    <property type="match status" value="1"/>
</dbReference>
<evidence type="ECO:0000313" key="7">
    <source>
        <dbReference type="EMBL" id="KYO52816.1"/>
    </source>
</evidence>
<keyword evidence="3" id="KW-0520">NAD</keyword>
<dbReference type="InterPro" id="IPR036291">
    <property type="entry name" value="NAD(P)-bd_dom_sf"/>
</dbReference>
<dbReference type="EMBL" id="LPZR01000140">
    <property type="protein sequence ID" value="KYO52816.1"/>
    <property type="molecule type" value="Genomic_DNA"/>
</dbReference>
<dbReference type="PANTHER" id="PTHR10996:SF178">
    <property type="entry name" value="2-HYDROXYACID DEHYDROGENASE YGL185C-RELATED"/>
    <property type="match status" value="1"/>
</dbReference>
<dbReference type="GO" id="GO:0051287">
    <property type="term" value="F:NAD binding"/>
    <property type="evidence" value="ECO:0007669"/>
    <property type="project" value="InterPro"/>
</dbReference>
<feature type="domain" description="D-isomer specific 2-hydroxyacid dehydrogenase catalytic" evidence="5">
    <location>
        <begin position="24"/>
        <end position="328"/>
    </location>
</feature>
<evidence type="ECO:0000256" key="2">
    <source>
        <dbReference type="ARBA" id="ARBA00023002"/>
    </source>
</evidence>
<dbReference type="Pfam" id="PF02826">
    <property type="entry name" value="2-Hacid_dh_C"/>
    <property type="match status" value="1"/>
</dbReference>
<protein>
    <submittedName>
        <fullName evidence="7">D-glycerate dehydrogenase</fullName>
    </submittedName>
</protein>
<comment type="similarity">
    <text evidence="1 4">Belongs to the D-isomer specific 2-hydroxyacid dehydrogenase family.</text>
</comment>
<dbReference type="Pfam" id="PF00389">
    <property type="entry name" value="2-Hacid_dh"/>
    <property type="match status" value="1"/>
</dbReference>
<dbReference type="PROSITE" id="PS00671">
    <property type="entry name" value="D_2_HYDROXYACID_DH_3"/>
    <property type="match status" value="1"/>
</dbReference>
<organism evidence="7 8">
    <name type="scientific">Tistrella mobilis</name>
    <dbReference type="NCBI Taxonomy" id="171437"/>
    <lineage>
        <taxon>Bacteria</taxon>
        <taxon>Pseudomonadati</taxon>
        <taxon>Pseudomonadota</taxon>
        <taxon>Alphaproteobacteria</taxon>
        <taxon>Geminicoccales</taxon>
        <taxon>Geminicoccaceae</taxon>
        <taxon>Tistrella</taxon>
    </lineage>
</organism>
<dbReference type="InterPro" id="IPR029753">
    <property type="entry name" value="D-isomer_DH_CS"/>
</dbReference>
<evidence type="ECO:0000259" key="6">
    <source>
        <dbReference type="Pfam" id="PF02826"/>
    </source>
</evidence>
<keyword evidence="2 4" id="KW-0560">Oxidoreductase</keyword>
<dbReference type="GO" id="GO:0030267">
    <property type="term" value="F:glyoxylate reductase (NADPH) activity"/>
    <property type="evidence" value="ECO:0007669"/>
    <property type="project" value="TreeGrafter"/>
</dbReference>
<dbReference type="InterPro" id="IPR006140">
    <property type="entry name" value="D-isomer_DH_NAD-bd"/>
</dbReference>
<evidence type="ECO:0000256" key="3">
    <source>
        <dbReference type="ARBA" id="ARBA00023027"/>
    </source>
</evidence>
<dbReference type="OrthoDB" id="9793626at2"/>
<dbReference type="PROSITE" id="PS00670">
    <property type="entry name" value="D_2_HYDROXYACID_DH_2"/>
    <property type="match status" value="1"/>
</dbReference>
<dbReference type="SUPFAM" id="SSF51735">
    <property type="entry name" value="NAD(P)-binding Rossmann-fold domains"/>
    <property type="match status" value="1"/>
</dbReference>
<dbReference type="PANTHER" id="PTHR10996">
    <property type="entry name" value="2-HYDROXYACID DEHYDROGENASE-RELATED"/>
    <property type="match status" value="1"/>
</dbReference>
<accession>A0A162L1W1</accession>
<dbReference type="Gene3D" id="3.40.50.720">
    <property type="entry name" value="NAD(P)-binding Rossmann-like Domain"/>
    <property type="match status" value="2"/>
</dbReference>